<dbReference type="AlphaFoldDB" id="A0A2P2L9N2"/>
<protein>
    <submittedName>
        <fullName evidence="1">Uncharacterized protein</fullName>
    </submittedName>
</protein>
<organism evidence="1">
    <name type="scientific">Rhizophora mucronata</name>
    <name type="common">Asiatic mangrove</name>
    <dbReference type="NCBI Taxonomy" id="61149"/>
    <lineage>
        <taxon>Eukaryota</taxon>
        <taxon>Viridiplantae</taxon>
        <taxon>Streptophyta</taxon>
        <taxon>Embryophyta</taxon>
        <taxon>Tracheophyta</taxon>
        <taxon>Spermatophyta</taxon>
        <taxon>Magnoliopsida</taxon>
        <taxon>eudicotyledons</taxon>
        <taxon>Gunneridae</taxon>
        <taxon>Pentapetalae</taxon>
        <taxon>rosids</taxon>
        <taxon>fabids</taxon>
        <taxon>Malpighiales</taxon>
        <taxon>Rhizophoraceae</taxon>
        <taxon>Rhizophora</taxon>
    </lineage>
</organism>
<accession>A0A2P2L9N2</accession>
<name>A0A2P2L9N2_RHIMU</name>
<proteinExistence type="predicted"/>
<dbReference type="EMBL" id="GGEC01034166">
    <property type="protein sequence ID" value="MBX14650.1"/>
    <property type="molecule type" value="Transcribed_RNA"/>
</dbReference>
<sequence>MFTCCQPVPSFERNKKKGICQALQRSIWEHTEAIFGTRQQVHLFP</sequence>
<reference evidence="1" key="1">
    <citation type="submission" date="2018-02" db="EMBL/GenBank/DDBJ databases">
        <title>Rhizophora mucronata_Transcriptome.</title>
        <authorList>
            <person name="Meera S.P."/>
            <person name="Sreeshan A."/>
            <person name="Augustine A."/>
        </authorList>
    </citation>
    <scope>NUCLEOTIDE SEQUENCE</scope>
    <source>
        <tissue evidence="1">Leaf</tissue>
    </source>
</reference>
<evidence type="ECO:0000313" key="1">
    <source>
        <dbReference type="EMBL" id="MBX14650.1"/>
    </source>
</evidence>